<reference evidence="1" key="1">
    <citation type="journal article" date="2017" name="Nature">
        <title>The sunflower genome provides insights into oil metabolism, flowering and Asterid evolution.</title>
        <authorList>
            <person name="Badouin H."/>
            <person name="Gouzy J."/>
            <person name="Grassa C.J."/>
            <person name="Murat F."/>
            <person name="Staton S.E."/>
            <person name="Cottret L."/>
            <person name="Lelandais-Briere C."/>
            <person name="Owens G.L."/>
            <person name="Carrere S."/>
            <person name="Mayjonade B."/>
            <person name="Legrand L."/>
            <person name="Gill N."/>
            <person name="Kane N.C."/>
            <person name="Bowers J.E."/>
            <person name="Hubner S."/>
            <person name="Bellec A."/>
            <person name="Berard A."/>
            <person name="Berges H."/>
            <person name="Blanchet N."/>
            <person name="Boniface M.C."/>
            <person name="Brunel D."/>
            <person name="Catrice O."/>
            <person name="Chaidir N."/>
            <person name="Claudel C."/>
            <person name="Donnadieu C."/>
            <person name="Faraut T."/>
            <person name="Fievet G."/>
            <person name="Helmstetter N."/>
            <person name="King M."/>
            <person name="Knapp S.J."/>
            <person name="Lai Z."/>
            <person name="Le Paslier M.C."/>
            <person name="Lippi Y."/>
            <person name="Lorenzon L."/>
            <person name="Mandel J.R."/>
            <person name="Marage G."/>
            <person name="Marchand G."/>
            <person name="Marquand E."/>
            <person name="Bret-Mestries E."/>
            <person name="Morien E."/>
            <person name="Nambeesan S."/>
            <person name="Nguyen T."/>
            <person name="Pegot-Espagnet P."/>
            <person name="Pouilly N."/>
            <person name="Raftis F."/>
            <person name="Sallet E."/>
            <person name="Schiex T."/>
            <person name="Thomas J."/>
            <person name="Vandecasteele C."/>
            <person name="Vares D."/>
            <person name="Vear F."/>
            <person name="Vautrin S."/>
            <person name="Crespi M."/>
            <person name="Mangin B."/>
            <person name="Burke J.M."/>
            <person name="Salse J."/>
            <person name="Munos S."/>
            <person name="Vincourt P."/>
            <person name="Rieseberg L.H."/>
            <person name="Langlade N.B."/>
        </authorList>
    </citation>
    <scope>NUCLEOTIDE SEQUENCE</scope>
    <source>
        <tissue evidence="1">Leaves</tissue>
    </source>
</reference>
<comment type="caution">
    <text evidence="1">The sequence shown here is derived from an EMBL/GenBank/DDBJ whole genome shotgun (WGS) entry which is preliminary data.</text>
</comment>
<dbReference type="EMBL" id="MNCJ02000316">
    <property type="protein sequence ID" value="KAF5820449.1"/>
    <property type="molecule type" value="Genomic_DNA"/>
</dbReference>
<dbReference type="AlphaFoldDB" id="A0A9K3JSK3"/>
<evidence type="ECO:0000313" key="1">
    <source>
        <dbReference type="EMBL" id="KAF5820449.1"/>
    </source>
</evidence>
<reference evidence="1" key="2">
    <citation type="submission" date="2020-06" db="EMBL/GenBank/DDBJ databases">
        <title>Helianthus annuus Genome sequencing and assembly Release 2.</title>
        <authorList>
            <person name="Gouzy J."/>
            <person name="Langlade N."/>
            <person name="Munos S."/>
        </authorList>
    </citation>
    <scope>NUCLEOTIDE SEQUENCE</scope>
    <source>
        <tissue evidence="1">Leaves</tissue>
    </source>
</reference>
<proteinExistence type="predicted"/>
<accession>A0A9K3JSK3</accession>
<protein>
    <submittedName>
        <fullName evidence="1">Uncharacterized protein</fullName>
    </submittedName>
</protein>
<keyword evidence="2" id="KW-1185">Reference proteome</keyword>
<dbReference type="Proteomes" id="UP000215914">
    <property type="component" value="Unassembled WGS sequence"/>
</dbReference>
<sequence length="53" mass="6085">MNLITLTLHIKLHHWKTHPFLTLDAPLKGKYTKAIPTFIQSESSIQPQISKFA</sequence>
<evidence type="ECO:0000313" key="2">
    <source>
        <dbReference type="Proteomes" id="UP000215914"/>
    </source>
</evidence>
<dbReference type="Gramene" id="mRNA:HanXRQr2_Chr01g0002411">
    <property type="protein sequence ID" value="CDS:HanXRQr2_Chr01g0002411.1"/>
    <property type="gene ID" value="HanXRQr2_Chr01g0002411"/>
</dbReference>
<gene>
    <name evidence="1" type="ORF">HanXRQr2_Chr01g0002411</name>
</gene>
<name>A0A9K3JSK3_HELAN</name>
<organism evidence="1 2">
    <name type="scientific">Helianthus annuus</name>
    <name type="common">Common sunflower</name>
    <dbReference type="NCBI Taxonomy" id="4232"/>
    <lineage>
        <taxon>Eukaryota</taxon>
        <taxon>Viridiplantae</taxon>
        <taxon>Streptophyta</taxon>
        <taxon>Embryophyta</taxon>
        <taxon>Tracheophyta</taxon>
        <taxon>Spermatophyta</taxon>
        <taxon>Magnoliopsida</taxon>
        <taxon>eudicotyledons</taxon>
        <taxon>Gunneridae</taxon>
        <taxon>Pentapetalae</taxon>
        <taxon>asterids</taxon>
        <taxon>campanulids</taxon>
        <taxon>Asterales</taxon>
        <taxon>Asteraceae</taxon>
        <taxon>Asteroideae</taxon>
        <taxon>Heliantheae alliance</taxon>
        <taxon>Heliantheae</taxon>
        <taxon>Helianthus</taxon>
    </lineage>
</organism>